<name>A0ABR3ZF31_9PEZI</name>
<evidence type="ECO:0000313" key="4">
    <source>
        <dbReference type="EMBL" id="KAL1898680.1"/>
    </source>
</evidence>
<comment type="caution">
    <text evidence="4">The sequence shown here is derived from an EMBL/GenBank/DDBJ whole genome shotgun (WGS) entry which is preliminary data.</text>
</comment>
<accession>A0ABR3ZF31</accession>
<dbReference type="Pfam" id="PF01535">
    <property type="entry name" value="PPR"/>
    <property type="match status" value="1"/>
</dbReference>
<dbReference type="PROSITE" id="PS51375">
    <property type="entry name" value="PPR"/>
    <property type="match status" value="1"/>
</dbReference>
<feature type="region of interest" description="Disordered" evidence="3">
    <location>
        <begin position="29"/>
        <end position="48"/>
    </location>
</feature>
<keyword evidence="5" id="KW-1185">Reference proteome</keyword>
<gene>
    <name evidence="4" type="ORF">Cpir12675_001787</name>
</gene>
<evidence type="ECO:0000256" key="3">
    <source>
        <dbReference type="SAM" id="MobiDB-lite"/>
    </source>
</evidence>
<evidence type="ECO:0000256" key="1">
    <source>
        <dbReference type="ARBA" id="ARBA00022737"/>
    </source>
</evidence>
<evidence type="ECO:0000313" key="5">
    <source>
        <dbReference type="Proteomes" id="UP001583280"/>
    </source>
</evidence>
<proteinExistence type="predicted"/>
<dbReference type="PANTHER" id="PTHR47932:SF63">
    <property type="entry name" value="OS08G0290000 PROTEIN"/>
    <property type="match status" value="1"/>
</dbReference>
<dbReference type="InterPro" id="IPR011990">
    <property type="entry name" value="TPR-like_helical_dom_sf"/>
</dbReference>
<organism evidence="4 5">
    <name type="scientific">Ceratocystis pirilliformis</name>
    <dbReference type="NCBI Taxonomy" id="259994"/>
    <lineage>
        <taxon>Eukaryota</taxon>
        <taxon>Fungi</taxon>
        <taxon>Dikarya</taxon>
        <taxon>Ascomycota</taxon>
        <taxon>Pezizomycotina</taxon>
        <taxon>Sordariomycetes</taxon>
        <taxon>Hypocreomycetidae</taxon>
        <taxon>Microascales</taxon>
        <taxon>Ceratocystidaceae</taxon>
        <taxon>Ceratocystis</taxon>
    </lineage>
</organism>
<dbReference type="Proteomes" id="UP001583280">
    <property type="component" value="Unassembled WGS sequence"/>
</dbReference>
<keyword evidence="1" id="KW-0677">Repeat</keyword>
<dbReference type="InterPro" id="IPR002885">
    <property type="entry name" value="PPR_rpt"/>
</dbReference>
<feature type="repeat" description="PPR" evidence="2">
    <location>
        <begin position="356"/>
        <end position="390"/>
    </location>
</feature>
<protein>
    <recommendedName>
        <fullName evidence="6">Pentatricopeptide repeat-containing protein</fullName>
    </recommendedName>
</protein>
<reference evidence="4 5" key="1">
    <citation type="journal article" date="2024" name="IMA Fungus">
        <title>IMA Genome - F19 : A genome assembly and annotation guide to empower mycologists, including annotated draft genome sequences of Ceratocystis pirilliformis, Diaporthe australafricana, Fusarium ophioides, Paecilomyces lecythidis, and Sporothrix stenoceras.</title>
        <authorList>
            <person name="Aylward J."/>
            <person name="Wilson A.M."/>
            <person name="Visagie C.M."/>
            <person name="Spraker J."/>
            <person name="Barnes I."/>
            <person name="Buitendag C."/>
            <person name="Ceriani C."/>
            <person name="Del Mar Angel L."/>
            <person name="du Plessis D."/>
            <person name="Fuchs T."/>
            <person name="Gasser K."/>
            <person name="Kramer D."/>
            <person name="Li W."/>
            <person name="Munsamy K."/>
            <person name="Piso A."/>
            <person name="Price J.L."/>
            <person name="Sonnekus B."/>
            <person name="Thomas C."/>
            <person name="van der Nest A."/>
            <person name="van Dijk A."/>
            <person name="van Heerden A."/>
            <person name="van Vuuren N."/>
            <person name="Yilmaz N."/>
            <person name="Duong T.A."/>
            <person name="van der Merwe N.A."/>
            <person name="Wingfield M.J."/>
            <person name="Wingfield B.D."/>
        </authorList>
    </citation>
    <scope>NUCLEOTIDE SEQUENCE [LARGE SCALE GENOMIC DNA]</scope>
    <source>
        <strain evidence="4 5">CMW 12675</strain>
    </source>
</reference>
<evidence type="ECO:0000256" key="2">
    <source>
        <dbReference type="PROSITE-ProRule" id="PRU00708"/>
    </source>
</evidence>
<dbReference type="EMBL" id="JAWDJO010000030">
    <property type="protein sequence ID" value="KAL1898680.1"/>
    <property type="molecule type" value="Genomic_DNA"/>
</dbReference>
<sequence>MKTPARLDGATTCTAAFRLVASTIAASGSGGLSTTQPIYLQPSSPSSALNIPRPSARRLTQPKSQSCCKSSQWLSSTFFTPSSSVLYMPVASRSLWSSRRVESPVDGPQEVADEADMESKVDHRAYLEMRSGPNMELESRAATKPAVEVRLKSLMEVRKEPHSAEGAVSTLDLLAMIDDTPVGHVEEYLDFHQDNYLRRYANSDGPRLTASDRPDDYDYPSLEDSVGRSGHSLQIYTELLFAVRQRSRGNNRASLLSIFRIYQKLPEPRMLHISAAMRHRLLRTFGTPERYDSPAMLRYYSLVEDVKACGLALTHYEWNYSMAFAKRFIRDRDDSWISVALKIWREMEHESHIKANEVTFNMLFDAATKCGNFTLAKGIYSEMTARGIKFNRYHHVSLIHYFGLRQDGDGVRAAYKDMVLAGEMIDSVVLNCVIAGFLNAGEEVAADYVYARMKKCSDGGLGPPPADYQTRRVITRVLMMWAKLARRHSRLKGKMQANINIAPDTRTYRILVQHYAVCVGDMSRVAAYLDDMRWFQVPMDGRIFVTLFEAFSRHGGTYSGADFSKKRLQSIFTALLNTLDANVQGVYVDTWMVMWALRAFMRCGDQRDVLGAYAQFKKRWTLNKTKVLHLEQFMRRVLEHRDYVGQPDQLKGGASISQWIGVFPHGQHS</sequence>
<dbReference type="Gene3D" id="1.25.40.10">
    <property type="entry name" value="Tetratricopeptide repeat domain"/>
    <property type="match status" value="2"/>
</dbReference>
<evidence type="ECO:0008006" key="6">
    <source>
        <dbReference type="Google" id="ProtNLM"/>
    </source>
</evidence>
<dbReference type="PANTHER" id="PTHR47932">
    <property type="entry name" value="ATPASE EXPRESSION PROTEIN 3"/>
    <property type="match status" value="1"/>
</dbReference>
<dbReference type="NCBIfam" id="TIGR00756">
    <property type="entry name" value="PPR"/>
    <property type="match status" value="1"/>
</dbReference>
<feature type="compositionally biased region" description="Polar residues" evidence="3">
    <location>
        <begin position="32"/>
        <end position="48"/>
    </location>
</feature>